<evidence type="ECO:0000313" key="2">
    <source>
        <dbReference type="Proteomes" id="UP000256345"/>
    </source>
</evidence>
<gene>
    <name evidence="1" type="ORF">ATI61_110202</name>
</gene>
<organism evidence="1 2">
    <name type="scientific">Archangium gephyra</name>
    <dbReference type="NCBI Taxonomy" id="48"/>
    <lineage>
        <taxon>Bacteria</taxon>
        <taxon>Pseudomonadati</taxon>
        <taxon>Myxococcota</taxon>
        <taxon>Myxococcia</taxon>
        <taxon>Myxococcales</taxon>
        <taxon>Cystobacterineae</taxon>
        <taxon>Archangiaceae</taxon>
        <taxon>Archangium</taxon>
    </lineage>
</organism>
<keyword evidence="2" id="KW-1185">Reference proteome</keyword>
<dbReference type="Proteomes" id="UP000256345">
    <property type="component" value="Unassembled WGS sequence"/>
</dbReference>
<dbReference type="RefSeq" id="WP_156349918.1">
    <property type="nucleotide sequence ID" value="NZ_CP011509.1"/>
</dbReference>
<evidence type="ECO:0000313" key="1">
    <source>
        <dbReference type="EMBL" id="REG27195.1"/>
    </source>
</evidence>
<comment type="caution">
    <text evidence="1">The sequence shown here is derived from an EMBL/GenBank/DDBJ whole genome shotgun (WGS) entry which is preliminary data.</text>
</comment>
<name>A0ABX9JU83_9BACT</name>
<protein>
    <submittedName>
        <fullName evidence="1">Uncharacterized protein</fullName>
    </submittedName>
</protein>
<proteinExistence type="predicted"/>
<accession>A0ABX9JU83</accession>
<dbReference type="EMBL" id="QUMU01000010">
    <property type="protein sequence ID" value="REG27195.1"/>
    <property type="molecule type" value="Genomic_DNA"/>
</dbReference>
<sequence>MPPPDQLRRRLLELKESHPLPPELAGPVPRKDVWGETGYLNQPRYHSVIKPMLLRGYATVGFVYGYQHTGGGEDHSVTAEYAWLDERGELRTDVLHEEFDGFHAALASGRGEIVFSIDAELGPGKVITLLHHPDLEMHMIYEAVRADPKWEEKRERSYRVFHLRWEPGTEAPRALGGREPEDPPLFTLEKRRAPDEGWWLLHGEEGVLRTRREGPLAEGGTLRLLDARGENAARVVVEGTRLRVTTGSEVSFFITEESGNMWMVRDSVHVMRVMTILPDTPGAHLWQCVPREPMERSLAELFMLAFVSAYDGPAPFPFARRPTLG</sequence>
<reference evidence="1 2" key="1">
    <citation type="submission" date="2018-08" db="EMBL/GenBank/DDBJ databases">
        <title>Genomic Encyclopedia of Archaeal and Bacterial Type Strains, Phase II (KMG-II): from individual species to whole genera.</title>
        <authorList>
            <person name="Goeker M."/>
        </authorList>
    </citation>
    <scope>NUCLEOTIDE SEQUENCE [LARGE SCALE GENOMIC DNA]</scope>
    <source>
        <strain evidence="1 2">DSM 2261</strain>
    </source>
</reference>